<protein>
    <submittedName>
        <fullName evidence="2">DHHC-type zinc finger family protein</fullName>
    </submittedName>
</protein>
<dbReference type="OrthoDB" id="331948at2759"/>
<accession>A0A7J0F574</accession>
<sequence length="118" mass="12977">MDLNFFKLCSGLKFLGYFMIVLVAAIIAAAYYAVVVITWGPQLLQVLIIHYNCCLSCPVFCDPGFVPENWKPVMEEGNLEEGTSMPLSDFAVPENLASTLSSSDGMERRPAVGYCSHC</sequence>
<keyword evidence="1" id="KW-0472">Membrane</keyword>
<reference evidence="2 3" key="1">
    <citation type="submission" date="2019-07" db="EMBL/GenBank/DDBJ databases">
        <title>De Novo Assembly of kiwifruit Actinidia rufa.</title>
        <authorList>
            <person name="Sugita-Konishi S."/>
            <person name="Sato K."/>
            <person name="Mori E."/>
            <person name="Abe Y."/>
            <person name="Kisaki G."/>
            <person name="Hamano K."/>
            <person name="Suezawa K."/>
            <person name="Otani M."/>
            <person name="Fukuda T."/>
            <person name="Manabe T."/>
            <person name="Gomi K."/>
            <person name="Tabuchi M."/>
            <person name="Akimitsu K."/>
            <person name="Kataoka I."/>
        </authorList>
    </citation>
    <scope>NUCLEOTIDE SEQUENCE [LARGE SCALE GENOMIC DNA]</scope>
    <source>
        <strain evidence="3">cv. Fuchu</strain>
    </source>
</reference>
<keyword evidence="1" id="KW-0812">Transmembrane</keyword>
<feature type="transmembrane region" description="Helical" evidence="1">
    <location>
        <begin position="14"/>
        <end position="39"/>
    </location>
</feature>
<keyword evidence="3" id="KW-1185">Reference proteome</keyword>
<evidence type="ECO:0000313" key="3">
    <source>
        <dbReference type="Proteomes" id="UP000585474"/>
    </source>
</evidence>
<evidence type="ECO:0000256" key="1">
    <source>
        <dbReference type="SAM" id="Phobius"/>
    </source>
</evidence>
<gene>
    <name evidence="2" type="ORF">Acr_08g0019320</name>
</gene>
<name>A0A7J0F574_9ERIC</name>
<comment type="caution">
    <text evidence="2">The sequence shown here is derived from an EMBL/GenBank/DDBJ whole genome shotgun (WGS) entry which is preliminary data.</text>
</comment>
<dbReference type="Proteomes" id="UP000585474">
    <property type="component" value="Unassembled WGS sequence"/>
</dbReference>
<organism evidence="2 3">
    <name type="scientific">Actinidia rufa</name>
    <dbReference type="NCBI Taxonomy" id="165716"/>
    <lineage>
        <taxon>Eukaryota</taxon>
        <taxon>Viridiplantae</taxon>
        <taxon>Streptophyta</taxon>
        <taxon>Embryophyta</taxon>
        <taxon>Tracheophyta</taxon>
        <taxon>Spermatophyta</taxon>
        <taxon>Magnoliopsida</taxon>
        <taxon>eudicotyledons</taxon>
        <taxon>Gunneridae</taxon>
        <taxon>Pentapetalae</taxon>
        <taxon>asterids</taxon>
        <taxon>Ericales</taxon>
        <taxon>Actinidiaceae</taxon>
        <taxon>Actinidia</taxon>
    </lineage>
</organism>
<keyword evidence="1" id="KW-1133">Transmembrane helix</keyword>
<dbReference type="EMBL" id="BJWL01000008">
    <property type="protein sequence ID" value="GFY93536.1"/>
    <property type="molecule type" value="Genomic_DNA"/>
</dbReference>
<dbReference type="AlphaFoldDB" id="A0A7J0F574"/>
<proteinExistence type="predicted"/>
<evidence type="ECO:0000313" key="2">
    <source>
        <dbReference type="EMBL" id="GFY93536.1"/>
    </source>
</evidence>